<dbReference type="EMBL" id="CP002130">
    <property type="protein sequence ID" value="AEI88581.1"/>
    <property type="molecule type" value="Genomic_DNA"/>
</dbReference>
<protein>
    <recommendedName>
        <fullName evidence="2">GapR-like DNA-binding domain-containing protein</fullName>
    </recommendedName>
</protein>
<dbReference type="KEGG" id="mmn:midi_00265"/>
<evidence type="ECO:0000313" key="3">
    <source>
        <dbReference type="EMBL" id="AEI88581.1"/>
    </source>
</evidence>
<evidence type="ECO:0000256" key="1">
    <source>
        <dbReference type="SAM" id="Coils"/>
    </source>
</evidence>
<sequence length="56" mass="6477">MAQVVIDGVSSEILKQHIERIERLEQEKNDIITQIKDIYGEVKSDGLEPKIMRQVI</sequence>
<accession>F7XV82</accession>
<feature type="coiled-coil region" evidence="1">
    <location>
        <begin position="14"/>
        <end position="41"/>
    </location>
</feature>
<reference evidence="3 4" key="1">
    <citation type="journal article" date="2011" name="Mol. Biol. Evol.">
        <title>Phylogenomic evidence for the presence of a flagellum and cbb3 oxidase in the free-living mitochondrial ancestor.</title>
        <authorList>
            <person name="Sassera D."/>
            <person name="Lo N."/>
            <person name="Epis S."/>
            <person name="D'Auria G."/>
            <person name="Montagna M."/>
            <person name="Comandatore F."/>
            <person name="Horner D."/>
            <person name="Pereto J."/>
            <person name="Luciano A.M."/>
            <person name="Franciosi F."/>
            <person name="Ferri E."/>
            <person name="Crotti E."/>
            <person name="Bazzocchi C."/>
            <person name="Daffonchio D."/>
            <person name="Sacchi L."/>
            <person name="Moya A."/>
            <person name="Latorre A."/>
            <person name="Bandi C."/>
        </authorList>
    </citation>
    <scope>NUCLEOTIDE SEQUENCE [LARGE SCALE GENOMIC DNA]</scope>
    <source>
        <strain evidence="3 4">IricVA</strain>
    </source>
</reference>
<dbReference type="RefSeq" id="WP_013950797.1">
    <property type="nucleotide sequence ID" value="NC_015722.1"/>
</dbReference>
<dbReference type="Pfam" id="PF10073">
    <property type="entry name" value="GapR_DNA-bd"/>
    <property type="match status" value="1"/>
</dbReference>
<name>F7XV82_MIDMI</name>
<dbReference type="HOGENOM" id="CLU_3009308_0_0_5"/>
<feature type="domain" description="GapR-like DNA-binding" evidence="2">
    <location>
        <begin position="11"/>
        <end position="56"/>
    </location>
</feature>
<organism evidence="3 4">
    <name type="scientific">Midichloria mitochondrii (strain IricVA)</name>
    <dbReference type="NCBI Taxonomy" id="696127"/>
    <lineage>
        <taxon>Bacteria</taxon>
        <taxon>Pseudomonadati</taxon>
        <taxon>Pseudomonadota</taxon>
        <taxon>Alphaproteobacteria</taxon>
        <taxon>Rickettsiales</taxon>
        <taxon>Candidatus Midichloriaceae</taxon>
        <taxon>Candidatus Midichloria</taxon>
    </lineage>
</organism>
<gene>
    <name evidence="3" type="ordered locus">midi_00265</name>
</gene>
<dbReference type="AlphaFoldDB" id="F7XV82"/>
<dbReference type="STRING" id="696127.midi_00265"/>
<keyword evidence="4" id="KW-1185">Reference proteome</keyword>
<dbReference type="Proteomes" id="UP000006639">
    <property type="component" value="Chromosome"/>
</dbReference>
<proteinExistence type="predicted"/>
<evidence type="ECO:0000259" key="2">
    <source>
        <dbReference type="Pfam" id="PF10073"/>
    </source>
</evidence>
<evidence type="ECO:0000313" key="4">
    <source>
        <dbReference type="Proteomes" id="UP000006639"/>
    </source>
</evidence>
<keyword evidence="1" id="KW-0175">Coiled coil</keyword>
<dbReference type="GO" id="GO:0003677">
    <property type="term" value="F:DNA binding"/>
    <property type="evidence" value="ECO:0007669"/>
    <property type="project" value="InterPro"/>
</dbReference>
<dbReference type="InterPro" id="IPR046367">
    <property type="entry name" value="GapR-like_DNA-bd"/>
</dbReference>